<reference evidence="1 2" key="1">
    <citation type="submission" date="2024-01" db="EMBL/GenBank/DDBJ databases">
        <title>Genome assemblies of Stephania.</title>
        <authorList>
            <person name="Yang L."/>
        </authorList>
    </citation>
    <scope>NUCLEOTIDE SEQUENCE [LARGE SCALE GENOMIC DNA]</scope>
    <source>
        <strain evidence="1">YNDBR</strain>
        <tissue evidence="1">Leaf</tissue>
    </source>
</reference>
<protein>
    <submittedName>
        <fullName evidence="1">Uncharacterized protein</fullName>
    </submittedName>
</protein>
<keyword evidence="2" id="KW-1185">Reference proteome</keyword>
<organism evidence="1 2">
    <name type="scientific">Stephania yunnanensis</name>
    <dbReference type="NCBI Taxonomy" id="152371"/>
    <lineage>
        <taxon>Eukaryota</taxon>
        <taxon>Viridiplantae</taxon>
        <taxon>Streptophyta</taxon>
        <taxon>Embryophyta</taxon>
        <taxon>Tracheophyta</taxon>
        <taxon>Spermatophyta</taxon>
        <taxon>Magnoliopsida</taxon>
        <taxon>Ranunculales</taxon>
        <taxon>Menispermaceae</taxon>
        <taxon>Menispermoideae</taxon>
        <taxon>Cissampelideae</taxon>
        <taxon>Stephania</taxon>
    </lineage>
</organism>
<gene>
    <name evidence="1" type="ORF">Syun_020859</name>
</gene>
<evidence type="ECO:0000313" key="2">
    <source>
        <dbReference type="Proteomes" id="UP001420932"/>
    </source>
</evidence>
<sequence>MEGGEKEERLLSCWRRKEQPVRVEKWWLSHLQEHQARSTVQQGEGSTVRRYYLRIPEQFLPLV</sequence>
<dbReference type="EMBL" id="JBBNAF010000009">
    <property type="protein sequence ID" value="KAK9114062.1"/>
    <property type="molecule type" value="Genomic_DNA"/>
</dbReference>
<dbReference type="AlphaFoldDB" id="A0AAP0IGJ1"/>
<name>A0AAP0IGJ1_9MAGN</name>
<comment type="caution">
    <text evidence="1">The sequence shown here is derived from an EMBL/GenBank/DDBJ whole genome shotgun (WGS) entry which is preliminary data.</text>
</comment>
<accession>A0AAP0IGJ1</accession>
<evidence type="ECO:0000313" key="1">
    <source>
        <dbReference type="EMBL" id="KAK9114062.1"/>
    </source>
</evidence>
<dbReference type="Proteomes" id="UP001420932">
    <property type="component" value="Unassembled WGS sequence"/>
</dbReference>
<proteinExistence type="predicted"/>